<evidence type="ECO:0000313" key="2">
    <source>
        <dbReference type="EMBL" id="KIQ33423.1"/>
    </source>
</evidence>
<dbReference type="Proteomes" id="UP000032067">
    <property type="component" value="Unassembled WGS sequence"/>
</dbReference>
<protein>
    <submittedName>
        <fullName evidence="2">Membrane protein</fullName>
    </submittedName>
</protein>
<evidence type="ECO:0000313" key="3">
    <source>
        <dbReference type="Proteomes" id="UP000032067"/>
    </source>
</evidence>
<dbReference type="NCBIfam" id="TIGR03352">
    <property type="entry name" value="VI_chp_3"/>
    <property type="match status" value="1"/>
</dbReference>
<name>A0A0D0LW06_VARPD</name>
<sequence length="207" mass="21916">MKIPITISALLMTLLLGGCSSPALTIANIALEASGLKKPELPESQKPPRKVSMSIAAGKNLNADSRNRPLAVVVRIYKLKETTAFYQSSFDAFVTPGRDKTQLGDDLVESREITLIPDQQYTWTETVPRTANAVGVVVLFHSPDAQRWRFAFNAVDAEKTGIVMGAHACALTVTQGAVVGQQNAQGGASGSGALNLLGPVTCRPSPA</sequence>
<organism evidence="2 3">
    <name type="scientific">Variovorax paradoxus</name>
    <dbReference type="NCBI Taxonomy" id="34073"/>
    <lineage>
        <taxon>Bacteria</taxon>
        <taxon>Pseudomonadati</taxon>
        <taxon>Pseudomonadota</taxon>
        <taxon>Betaproteobacteria</taxon>
        <taxon>Burkholderiales</taxon>
        <taxon>Comamonadaceae</taxon>
        <taxon>Variovorax</taxon>
    </lineage>
</organism>
<dbReference type="OrthoDB" id="8752321at2"/>
<dbReference type="PROSITE" id="PS51257">
    <property type="entry name" value="PROKAR_LIPOPROTEIN"/>
    <property type="match status" value="1"/>
</dbReference>
<accession>A0A0D0LW06</accession>
<dbReference type="EMBL" id="JXQQ01000022">
    <property type="protein sequence ID" value="KIQ33423.1"/>
    <property type="molecule type" value="Genomic_DNA"/>
</dbReference>
<dbReference type="PANTHER" id="PTHR37625">
    <property type="entry name" value="OUTER MEMBRANE LIPOPROTEIN-RELATED"/>
    <property type="match status" value="1"/>
</dbReference>
<comment type="caution">
    <text evidence="2">The sequence shown here is derived from an EMBL/GenBank/DDBJ whole genome shotgun (WGS) entry which is preliminary data.</text>
</comment>
<feature type="chain" id="PRO_5002216556" evidence="1">
    <location>
        <begin position="26"/>
        <end position="207"/>
    </location>
</feature>
<reference evidence="2 3" key="1">
    <citation type="submission" date="2014-12" db="EMBL/GenBank/DDBJ databases">
        <title>16Stimator: statistical estimation of ribosomal gene copy numbers from draft genome assemblies.</title>
        <authorList>
            <person name="Perisin M.A."/>
            <person name="Vetter M."/>
            <person name="Gilbert J.A."/>
            <person name="Bergelson J."/>
        </authorList>
    </citation>
    <scope>NUCLEOTIDE SEQUENCE [LARGE SCALE GENOMIC DNA]</scope>
    <source>
        <strain evidence="2 3">MEDvA23</strain>
    </source>
</reference>
<keyword evidence="1" id="KW-0732">Signal</keyword>
<dbReference type="Pfam" id="PF12790">
    <property type="entry name" value="T6SS-SciN"/>
    <property type="match status" value="1"/>
</dbReference>
<dbReference type="InterPro" id="IPR017734">
    <property type="entry name" value="T6SS_SciN"/>
</dbReference>
<gene>
    <name evidence="2" type="ORF">RT97_10630</name>
</gene>
<proteinExistence type="predicted"/>
<dbReference type="AlphaFoldDB" id="A0A0D0LW06"/>
<dbReference type="Gene3D" id="2.60.40.4150">
    <property type="entry name" value="Type VI secretion system, lipoprotein SciN"/>
    <property type="match status" value="1"/>
</dbReference>
<dbReference type="PANTHER" id="PTHR37625:SF4">
    <property type="entry name" value="OUTER MEMBRANE LIPOPROTEIN"/>
    <property type="match status" value="1"/>
</dbReference>
<feature type="signal peptide" evidence="1">
    <location>
        <begin position="1"/>
        <end position="25"/>
    </location>
</feature>
<dbReference type="InterPro" id="IPR038706">
    <property type="entry name" value="Type_VI_SciN-like_sf"/>
</dbReference>
<evidence type="ECO:0000256" key="1">
    <source>
        <dbReference type="SAM" id="SignalP"/>
    </source>
</evidence>